<accession>A0ABW7ZCB6</accession>
<organism evidence="1 2">
    <name type="scientific">Nonomuraea typhae</name>
    <dbReference type="NCBI Taxonomy" id="2603600"/>
    <lineage>
        <taxon>Bacteria</taxon>
        <taxon>Bacillati</taxon>
        <taxon>Actinomycetota</taxon>
        <taxon>Actinomycetes</taxon>
        <taxon>Streptosporangiales</taxon>
        <taxon>Streptosporangiaceae</taxon>
        <taxon>Nonomuraea</taxon>
    </lineage>
</organism>
<sequence>MVHQQHLIDWSSIHDLTGRHIAVITPDPTGSALVDAGVAARGLALFGDDSVRPFAVTWRSSPPAYALRLPRPIDEHATAVTAVATELQEYFGIAEDALPCVVIVCTREQQAVVIGLNRRITVYGLLRHVKSALEPQLAWLNQISAELDVIAREKREAEDEHYAAVRRANEWRTALSSSQEWANRRQGLAEELVDFAADVDTHIASSCRWLAARLAEDQALNYRAAERADALLAKLRGRIGNLSHRKLRSLRRRLRRVVVALGTNVAPEPEVSQKPDDDELAILAERVSRTRAAYDPWGAQRIPDSRLHKLTEVWKR</sequence>
<proteinExistence type="predicted"/>
<reference evidence="1 2" key="1">
    <citation type="submission" date="2024-10" db="EMBL/GenBank/DDBJ databases">
        <title>The Natural Products Discovery Center: Release of the First 8490 Sequenced Strains for Exploring Actinobacteria Biosynthetic Diversity.</title>
        <authorList>
            <person name="Kalkreuter E."/>
            <person name="Kautsar S.A."/>
            <person name="Yang D."/>
            <person name="Bader C.D."/>
            <person name="Teijaro C.N."/>
            <person name="Fluegel L."/>
            <person name="Davis C.M."/>
            <person name="Simpson J.R."/>
            <person name="Lauterbach L."/>
            <person name="Steele A.D."/>
            <person name="Gui C."/>
            <person name="Meng S."/>
            <person name="Li G."/>
            <person name="Viehrig K."/>
            <person name="Ye F."/>
            <person name="Su P."/>
            <person name="Kiefer A.F."/>
            <person name="Nichols A."/>
            <person name="Cepeda A.J."/>
            <person name="Yan W."/>
            <person name="Fan B."/>
            <person name="Jiang Y."/>
            <person name="Adhikari A."/>
            <person name="Zheng C.-J."/>
            <person name="Schuster L."/>
            <person name="Cowan T.M."/>
            <person name="Smanski M.J."/>
            <person name="Chevrette M.G."/>
            <person name="De Carvalho L.P.S."/>
            <person name="Shen B."/>
        </authorList>
    </citation>
    <scope>NUCLEOTIDE SEQUENCE [LARGE SCALE GENOMIC DNA]</scope>
    <source>
        <strain evidence="1 2">NPDC050545</strain>
    </source>
</reference>
<dbReference type="Proteomes" id="UP001612741">
    <property type="component" value="Unassembled WGS sequence"/>
</dbReference>
<gene>
    <name evidence="1" type="ORF">ACIBG2_51070</name>
</gene>
<evidence type="ECO:0000313" key="2">
    <source>
        <dbReference type="Proteomes" id="UP001612741"/>
    </source>
</evidence>
<dbReference type="RefSeq" id="WP_397092192.1">
    <property type="nucleotide sequence ID" value="NZ_JBITGY010000024.1"/>
</dbReference>
<keyword evidence="2" id="KW-1185">Reference proteome</keyword>
<comment type="caution">
    <text evidence="1">The sequence shown here is derived from an EMBL/GenBank/DDBJ whole genome shotgun (WGS) entry which is preliminary data.</text>
</comment>
<name>A0ABW7ZCB6_9ACTN</name>
<protein>
    <submittedName>
        <fullName evidence="1">Uncharacterized protein</fullName>
    </submittedName>
</protein>
<evidence type="ECO:0000313" key="1">
    <source>
        <dbReference type="EMBL" id="MFI6505801.1"/>
    </source>
</evidence>
<dbReference type="EMBL" id="JBITGY010000024">
    <property type="protein sequence ID" value="MFI6505801.1"/>
    <property type="molecule type" value="Genomic_DNA"/>
</dbReference>